<keyword evidence="13" id="KW-1133">Transmembrane helix</keyword>
<keyword evidence="16" id="KW-0675">Receptor</keyword>
<keyword evidence="5 12" id="KW-0597">Phosphoprotein</keyword>
<comment type="catalytic activity">
    <reaction evidence="1">
        <text>ATP + protein L-histidine = ADP + protein N-phospho-L-histidine.</text>
        <dbReference type="EC" id="2.7.13.3"/>
    </reaction>
</comment>
<dbReference type="PANTHER" id="PTHR43547">
    <property type="entry name" value="TWO-COMPONENT HISTIDINE KINASE"/>
    <property type="match status" value="1"/>
</dbReference>
<protein>
    <recommendedName>
        <fullName evidence="3">histidine kinase</fullName>
        <ecNumber evidence="3">2.7.13.3</ecNumber>
    </recommendedName>
</protein>
<feature type="transmembrane region" description="Helical" evidence="13">
    <location>
        <begin position="358"/>
        <end position="378"/>
    </location>
</feature>
<keyword evidence="8" id="KW-0418">Kinase</keyword>
<evidence type="ECO:0000313" key="16">
    <source>
        <dbReference type="EMBL" id="KOY83547.1"/>
    </source>
</evidence>
<dbReference type="InterPro" id="IPR008979">
    <property type="entry name" value="Galactose-bd-like_sf"/>
</dbReference>
<dbReference type="Proteomes" id="UP000037977">
    <property type="component" value="Unassembled WGS sequence"/>
</dbReference>
<dbReference type="SMART" id="SM00448">
    <property type="entry name" value="REC"/>
    <property type="match status" value="1"/>
</dbReference>
<dbReference type="Pfam" id="PF00072">
    <property type="entry name" value="Response_reg"/>
    <property type="match status" value="1"/>
</dbReference>
<keyword evidence="9" id="KW-0067">ATP-binding</keyword>
<dbReference type="SUPFAM" id="SSF49785">
    <property type="entry name" value="Galactose-binding domain-like"/>
    <property type="match status" value="1"/>
</dbReference>
<feature type="domain" description="Response regulatory" evidence="15">
    <location>
        <begin position="686"/>
        <end position="802"/>
    </location>
</feature>
<feature type="modified residue" description="4-aspartylphosphate" evidence="12">
    <location>
        <position position="735"/>
    </location>
</feature>
<evidence type="ECO:0000256" key="2">
    <source>
        <dbReference type="ARBA" id="ARBA00004236"/>
    </source>
</evidence>
<dbReference type="InterPro" id="IPR036890">
    <property type="entry name" value="HATPase_C_sf"/>
</dbReference>
<dbReference type="InterPro" id="IPR004358">
    <property type="entry name" value="Sig_transdc_His_kin-like_C"/>
</dbReference>
<evidence type="ECO:0000256" key="7">
    <source>
        <dbReference type="ARBA" id="ARBA00022741"/>
    </source>
</evidence>
<evidence type="ECO:0000256" key="13">
    <source>
        <dbReference type="SAM" id="Phobius"/>
    </source>
</evidence>
<dbReference type="PRINTS" id="PR00344">
    <property type="entry name" value="BCTRLSENSOR"/>
</dbReference>
<dbReference type="InterPro" id="IPR003594">
    <property type="entry name" value="HATPase_dom"/>
</dbReference>
<dbReference type="SMART" id="SM00387">
    <property type="entry name" value="HATPase_c"/>
    <property type="match status" value="2"/>
</dbReference>
<feature type="transmembrane region" description="Helical" evidence="13">
    <location>
        <begin position="272"/>
        <end position="292"/>
    </location>
</feature>
<dbReference type="GO" id="GO:0005886">
    <property type="term" value="C:plasma membrane"/>
    <property type="evidence" value="ECO:0007669"/>
    <property type="project" value="UniProtKB-SubCell"/>
</dbReference>
<evidence type="ECO:0000259" key="14">
    <source>
        <dbReference type="PROSITE" id="PS50109"/>
    </source>
</evidence>
<comment type="caution">
    <text evidence="16">The sequence shown here is derived from an EMBL/GenBank/DDBJ whole genome shotgun (WGS) entry which is preliminary data.</text>
</comment>
<feature type="transmembrane region" description="Helical" evidence="13">
    <location>
        <begin position="236"/>
        <end position="252"/>
    </location>
</feature>
<dbReference type="InterPro" id="IPR011006">
    <property type="entry name" value="CheY-like_superfamily"/>
</dbReference>
<dbReference type="OrthoDB" id="9809348at2"/>
<keyword evidence="10" id="KW-0902">Two-component regulatory system</keyword>
<dbReference type="Pfam" id="PF02518">
    <property type="entry name" value="HATPase_c"/>
    <property type="match status" value="2"/>
</dbReference>
<dbReference type="CDD" id="cd17574">
    <property type="entry name" value="REC_OmpR"/>
    <property type="match status" value="1"/>
</dbReference>
<dbReference type="SUPFAM" id="SSF47384">
    <property type="entry name" value="Homodimeric domain of signal transducing histidine kinase"/>
    <property type="match status" value="1"/>
</dbReference>
<evidence type="ECO:0000256" key="9">
    <source>
        <dbReference type="ARBA" id="ARBA00022840"/>
    </source>
</evidence>
<dbReference type="AlphaFoldDB" id="A0A0N0CWS7"/>
<keyword evidence="11 13" id="KW-0472">Membrane</keyword>
<evidence type="ECO:0000313" key="17">
    <source>
        <dbReference type="Proteomes" id="UP000037977"/>
    </source>
</evidence>
<dbReference type="SUPFAM" id="SSF55874">
    <property type="entry name" value="ATPase domain of HSP90 chaperone/DNA topoisomerase II/histidine kinase"/>
    <property type="match status" value="2"/>
</dbReference>
<dbReference type="Pfam" id="PF06580">
    <property type="entry name" value="His_kinase"/>
    <property type="match status" value="1"/>
</dbReference>
<dbReference type="GO" id="GO:0005524">
    <property type="term" value="F:ATP binding"/>
    <property type="evidence" value="ECO:0007669"/>
    <property type="project" value="UniProtKB-KW"/>
</dbReference>
<evidence type="ECO:0000256" key="1">
    <source>
        <dbReference type="ARBA" id="ARBA00000085"/>
    </source>
</evidence>
<dbReference type="SUPFAM" id="SSF52172">
    <property type="entry name" value="CheY-like"/>
    <property type="match status" value="1"/>
</dbReference>
<organism evidence="16 17">
    <name type="scientific">Lysinibacillus macroides</name>
    <dbReference type="NCBI Taxonomy" id="33935"/>
    <lineage>
        <taxon>Bacteria</taxon>
        <taxon>Bacillati</taxon>
        <taxon>Bacillota</taxon>
        <taxon>Bacilli</taxon>
        <taxon>Bacillales</taxon>
        <taxon>Bacillaceae</taxon>
        <taxon>Lysinibacillus</taxon>
    </lineage>
</organism>
<dbReference type="Gene3D" id="3.30.565.10">
    <property type="entry name" value="Histidine kinase-like ATPase, C-terminal domain"/>
    <property type="match status" value="2"/>
</dbReference>
<dbReference type="SMART" id="SM00388">
    <property type="entry name" value="HisKA"/>
    <property type="match status" value="1"/>
</dbReference>
<dbReference type="Gene3D" id="1.10.287.130">
    <property type="match status" value="1"/>
</dbReference>
<dbReference type="PATRIC" id="fig|33935.3.peg.1499"/>
<evidence type="ECO:0000256" key="4">
    <source>
        <dbReference type="ARBA" id="ARBA00022475"/>
    </source>
</evidence>
<dbReference type="InterPro" id="IPR005467">
    <property type="entry name" value="His_kinase_dom"/>
</dbReference>
<keyword evidence="4" id="KW-1003">Cell membrane</keyword>
<gene>
    <name evidence="16" type="ORF">ADM90_09950</name>
</gene>
<dbReference type="Gene3D" id="2.60.120.260">
    <property type="entry name" value="Galactose-binding domain-like"/>
    <property type="match status" value="1"/>
</dbReference>
<dbReference type="EMBL" id="LGCI01000005">
    <property type="protein sequence ID" value="KOY83547.1"/>
    <property type="molecule type" value="Genomic_DNA"/>
</dbReference>
<sequence length="1015" mass="114645">MKTKKIIVIITLFVISLTALRLVWLEVFTQQQQLYAERGQLDVRDFQFQDNTLTLDGEWLFYPSQWLMDEKQQPGQPTYIQVPGGWDKVVQEKEPNPYGYGSYRLHILVNPEETTTYSIRVPSIRSASEVYVNGRLLAKSGEVGKNRAETVAENVPFTASFEVQGQSKIEIVIQVANFQDPRMGGIVRSIKFGHEDVIYRETLLSITMQLVVAVVLLIHAGYAIILYFVGSKDKRLLYFSLLMVSTMFYYLLSNDDKLLTFWFSINYEWSFILVHLTAIGIGYPLLQCIEHWLPPHFKLYKKAFAILCAVASLLTILLPTHYLVTIQIVYILIFGVSIMITIVIVLGNSIKDIRSNIFVLLAIIAFVNSMIWAGLLMIIGSKVIFYPFDLIITIACLAIVWFQGFAKVHADTKAFALQLQKADKQKDEFLASTSHELRNPLHSIINISRAVLDREVHALSDTSVNDLETVLSVGKRMSLLLDDLLDVRSLQENTQKLQLGNVSIHTVVSGVLEMLRYTVEGKPVQFIHRIPADFQQVWADENRVTQIVLNLVHNAVKFTNEGYISISGYTKDGLAKIIVEDTGIGMDQETTQRIFRPYEQGAAGKHIVEGGFGLGLSVSKRLIELQGGTLDVQSVLGRGSTFTFTLPLSKDVQGERVTQSNDSHQEEMQMKPSTEATSVVDWSRSRILVVDDEPINLRVVETILTNDKYDIVTVTSGIKALECIQSQKWDVVISDVMMPKMSGYELVRIIRKQFSLTELPVLLLTARSQPHQIEKGFLVGANDYVVKPVDALELRSRVEALARVKRSVQERHRMEAAWLQAQIEPHFLFNTLNAILTLSEAESARTSKLVEALSDFLRESYNFQNVEALVPLENELRLIQAYLYIQQERFGNRIQVVWEIEAEKDVLIPPLIMQPLVENALKHGILKRTEGGTICIRILDNGEHLEITVADDGVGMDERQVAQLLQRTAHSSKSIGLLNTHLRLQQHYGQGLQILSSPNQGTTISFIVLAKKAVY</sequence>
<keyword evidence="13" id="KW-0812">Transmembrane</keyword>
<dbReference type="Gene3D" id="3.40.50.2300">
    <property type="match status" value="1"/>
</dbReference>
<evidence type="ECO:0000256" key="3">
    <source>
        <dbReference type="ARBA" id="ARBA00012438"/>
    </source>
</evidence>
<dbReference type="InterPro" id="IPR036097">
    <property type="entry name" value="HisK_dim/P_sf"/>
</dbReference>
<evidence type="ECO:0000256" key="11">
    <source>
        <dbReference type="ARBA" id="ARBA00023136"/>
    </source>
</evidence>
<evidence type="ECO:0000256" key="6">
    <source>
        <dbReference type="ARBA" id="ARBA00022679"/>
    </source>
</evidence>
<dbReference type="PROSITE" id="PS50109">
    <property type="entry name" value="HIS_KIN"/>
    <property type="match status" value="1"/>
</dbReference>
<dbReference type="CDD" id="cd00082">
    <property type="entry name" value="HisKA"/>
    <property type="match status" value="1"/>
</dbReference>
<evidence type="ECO:0000256" key="8">
    <source>
        <dbReference type="ARBA" id="ARBA00022777"/>
    </source>
</evidence>
<evidence type="ECO:0000256" key="12">
    <source>
        <dbReference type="PROSITE-ProRule" id="PRU00169"/>
    </source>
</evidence>
<feature type="transmembrane region" description="Helical" evidence="13">
    <location>
        <begin position="384"/>
        <end position="402"/>
    </location>
</feature>
<dbReference type="InterPro" id="IPR010559">
    <property type="entry name" value="Sig_transdc_His_kin_internal"/>
</dbReference>
<feature type="domain" description="Histidine kinase" evidence="14">
    <location>
        <begin position="432"/>
        <end position="650"/>
    </location>
</feature>
<comment type="subcellular location">
    <subcellularLocation>
        <location evidence="2">Cell membrane</location>
    </subcellularLocation>
</comment>
<accession>A0A0N0CWS7</accession>
<dbReference type="GO" id="GO:0000155">
    <property type="term" value="F:phosphorelay sensor kinase activity"/>
    <property type="evidence" value="ECO:0007669"/>
    <property type="project" value="InterPro"/>
</dbReference>
<keyword evidence="17" id="KW-1185">Reference proteome</keyword>
<feature type="transmembrane region" description="Helical" evidence="13">
    <location>
        <begin position="328"/>
        <end position="346"/>
    </location>
</feature>
<dbReference type="PROSITE" id="PS50110">
    <property type="entry name" value="RESPONSE_REGULATORY"/>
    <property type="match status" value="1"/>
</dbReference>
<name>A0A0N0CWS7_9BACI</name>
<dbReference type="InterPro" id="IPR003661">
    <property type="entry name" value="HisK_dim/P_dom"/>
</dbReference>
<dbReference type="EC" id="2.7.13.3" evidence="3"/>
<feature type="transmembrane region" description="Helical" evidence="13">
    <location>
        <begin position="210"/>
        <end position="229"/>
    </location>
</feature>
<reference evidence="16 17" key="1">
    <citation type="submission" date="2015-07" db="EMBL/GenBank/DDBJ databases">
        <title>Genome sequencing project for genomic taxonomy and phylogenomics of Bacillus-like bacteria.</title>
        <authorList>
            <person name="Liu B."/>
            <person name="Wang J."/>
            <person name="Zhu Y."/>
            <person name="Liu G."/>
            <person name="Chen Q."/>
            <person name="Chen Z."/>
            <person name="Che J."/>
            <person name="Ge C."/>
            <person name="Shi H."/>
            <person name="Pan Z."/>
            <person name="Liu X."/>
        </authorList>
    </citation>
    <scope>NUCLEOTIDE SEQUENCE [LARGE SCALE GENOMIC DNA]</scope>
    <source>
        <strain evidence="16 17">DSM 54</strain>
    </source>
</reference>
<dbReference type="Pfam" id="PF00512">
    <property type="entry name" value="HisKA"/>
    <property type="match status" value="1"/>
</dbReference>
<evidence type="ECO:0000259" key="15">
    <source>
        <dbReference type="PROSITE" id="PS50110"/>
    </source>
</evidence>
<feature type="transmembrane region" description="Helical" evidence="13">
    <location>
        <begin position="304"/>
        <end position="322"/>
    </location>
</feature>
<dbReference type="PANTHER" id="PTHR43547:SF2">
    <property type="entry name" value="HYBRID SIGNAL TRANSDUCTION HISTIDINE KINASE C"/>
    <property type="match status" value="1"/>
</dbReference>
<evidence type="ECO:0000256" key="5">
    <source>
        <dbReference type="ARBA" id="ARBA00022553"/>
    </source>
</evidence>
<dbReference type="FunFam" id="3.30.565.10:FF:000023">
    <property type="entry name" value="PAS domain-containing sensor histidine kinase"/>
    <property type="match status" value="1"/>
</dbReference>
<keyword evidence="6" id="KW-0808">Transferase</keyword>
<dbReference type="STRING" id="33935.ADM90_09950"/>
<dbReference type="InterPro" id="IPR001789">
    <property type="entry name" value="Sig_transdc_resp-reg_receiver"/>
</dbReference>
<evidence type="ECO:0000256" key="10">
    <source>
        <dbReference type="ARBA" id="ARBA00023012"/>
    </source>
</evidence>
<proteinExistence type="predicted"/>
<keyword evidence="7" id="KW-0547">Nucleotide-binding</keyword>